<sequence length="366" mass="39210">MSTTTRSATTRPCLTVLDLGAHRFRSLRRSGGRTIGRSCRAAYGTLPDSPARRRLLEQVGLNFATTQPSDGEESELLLFGDAADEYAKLFGTPPLALLPGGKVPTDDPPARQIVAALIDSLLPDPLFADERVKVVFPGKDADRDFLSRVIRLRGYEPEAVDPAEAFAAATMPATGFRGLALICGADRWELAAVLGGKVAARCVAEGGTTALDRRRAEDRSEVVYERDGEKYLDVDACRRTREEFSGTLLDPIGEEEEAVAELHAAALGELLAEAAERFAKEPALRHIHKPLPVFCGGGAARIAGFPELVEACFAKTEFPIPVGPVTAVKADNYTTARGALILAELDNAAAETLESRERLTDLAVAA</sequence>
<reference evidence="1 2" key="1">
    <citation type="journal article" date="2020" name="Syst. Appl. Microbiol.">
        <title>Alienimonas chondri sp. nov., a novel planctomycete isolated from the biofilm of the red alga Chondrus crispus.</title>
        <authorList>
            <person name="Vitorino I."/>
            <person name="Albuquerque L."/>
            <person name="Wiegand S."/>
            <person name="Kallscheuer N."/>
            <person name="da Costa M.S."/>
            <person name="Lobo-da-Cunha A."/>
            <person name="Jogler C."/>
            <person name="Lage O.M."/>
        </authorList>
    </citation>
    <scope>NUCLEOTIDE SEQUENCE [LARGE SCALE GENOMIC DNA]</scope>
    <source>
        <strain evidence="1 2">LzC2</strain>
    </source>
</reference>
<accession>A0ABX1VJX1</accession>
<dbReference type="EMBL" id="WTPX01000263">
    <property type="protein sequence ID" value="NNJ28024.1"/>
    <property type="molecule type" value="Genomic_DNA"/>
</dbReference>
<evidence type="ECO:0008006" key="3">
    <source>
        <dbReference type="Google" id="ProtNLM"/>
    </source>
</evidence>
<dbReference type="Proteomes" id="UP000609651">
    <property type="component" value="Unassembled WGS sequence"/>
</dbReference>
<dbReference type="InterPro" id="IPR043129">
    <property type="entry name" value="ATPase_NBD"/>
</dbReference>
<evidence type="ECO:0000313" key="1">
    <source>
        <dbReference type="EMBL" id="NNJ28024.1"/>
    </source>
</evidence>
<gene>
    <name evidence="1" type="ORF">LzC2_41350</name>
</gene>
<dbReference type="RefSeq" id="WP_171189925.1">
    <property type="nucleotide sequence ID" value="NZ_WTPX01000263.1"/>
</dbReference>
<evidence type="ECO:0000313" key="2">
    <source>
        <dbReference type="Proteomes" id="UP000609651"/>
    </source>
</evidence>
<dbReference type="Pfam" id="PF25216">
    <property type="entry name" value="Volactin"/>
    <property type="match status" value="1"/>
</dbReference>
<comment type="caution">
    <text evidence="1">The sequence shown here is derived from an EMBL/GenBank/DDBJ whole genome shotgun (WGS) entry which is preliminary data.</text>
</comment>
<keyword evidence="2" id="KW-1185">Reference proteome</keyword>
<protein>
    <recommendedName>
        <fullName evidence="3">Type IV pilus assembly protein PilM</fullName>
    </recommendedName>
</protein>
<organism evidence="1 2">
    <name type="scientific">Alienimonas chondri</name>
    <dbReference type="NCBI Taxonomy" id="2681879"/>
    <lineage>
        <taxon>Bacteria</taxon>
        <taxon>Pseudomonadati</taxon>
        <taxon>Planctomycetota</taxon>
        <taxon>Planctomycetia</taxon>
        <taxon>Planctomycetales</taxon>
        <taxon>Planctomycetaceae</taxon>
        <taxon>Alienimonas</taxon>
    </lineage>
</organism>
<dbReference type="SUPFAM" id="SSF53067">
    <property type="entry name" value="Actin-like ATPase domain"/>
    <property type="match status" value="1"/>
</dbReference>
<name>A0ABX1VJX1_9PLAN</name>
<proteinExistence type="predicted"/>
<dbReference type="InterPro" id="IPR057363">
    <property type="entry name" value="Volactin"/>
</dbReference>